<name>A0A6G2BGC0_9ACTN</name>
<accession>A0A6G2BGC0</accession>
<dbReference type="InterPro" id="IPR038282">
    <property type="entry name" value="DUF2267_sf"/>
</dbReference>
<keyword evidence="2" id="KW-1185">Reference proteome</keyword>
<gene>
    <name evidence="1" type="ORF">F0L17_17880</name>
</gene>
<comment type="caution">
    <text evidence="1">The sequence shown here is derived from an EMBL/GenBank/DDBJ whole genome shotgun (WGS) entry which is preliminary data.</text>
</comment>
<dbReference type="Pfam" id="PF10025">
    <property type="entry name" value="DUF2267"/>
    <property type="match status" value="1"/>
</dbReference>
<evidence type="ECO:0000313" key="2">
    <source>
        <dbReference type="Proteomes" id="UP000473014"/>
    </source>
</evidence>
<dbReference type="EMBL" id="WIXO01000001">
    <property type="protein sequence ID" value="MTE20952.1"/>
    <property type="molecule type" value="Genomic_DNA"/>
</dbReference>
<dbReference type="Proteomes" id="UP000473014">
    <property type="component" value="Unassembled WGS sequence"/>
</dbReference>
<organism evidence="1 2">
    <name type="scientific">Streptomyces taklimakanensis</name>
    <dbReference type="NCBI Taxonomy" id="2569853"/>
    <lineage>
        <taxon>Bacteria</taxon>
        <taxon>Bacillati</taxon>
        <taxon>Actinomycetota</taxon>
        <taxon>Actinomycetes</taxon>
        <taxon>Kitasatosporales</taxon>
        <taxon>Streptomycetaceae</taxon>
        <taxon>Streptomyces</taxon>
    </lineage>
</organism>
<reference evidence="1 2" key="1">
    <citation type="submission" date="2019-11" db="EMBL/GenBank/DDBJ databases">
        <authorList>
            <person name="Yuan L."/>
        </authorList>
    </citation>
    <scope>NUCLEOTIDE SEQUENCE [LARGE SCALE GENOMIC DNA]</scope>
    <source>
        <strain evidence="1 2">TRM43335</strain>
    </source>
</reference>
<sequence>MDMRWSEFVAKVRERGQYPTAKEAERVSRIVLSALGGHLAGPERTELAVRLPEEGMRVLTDQLRASEPLSGSRFVDSVAARIEGATPATARWDVSSVLSVVAELAGDDLIGRIIDRLPPGYALLFGRAQLAQVPQLV</sequence>
<dbReference type="InterPro" id="IPR018727">
    <property type="entry name" value="DUF2267"/>
</dbReference>
<dbReference type="Gene3D" id="1.10.490.110">
    <property type="entry name" value="Uncharacterized conserved protein DUF2267"/>
    <property type="match status" value="1"/>
</dbReference>
<protein>
    <submittedName>
        <fullName evidence="1">DUF2267 domain-containing protein</fullName>
    </submittedName>
</protein>
<evidence type="ECO:0000313" key="1">
    <source>
        <dbReference type="EMBL" id="MTE20952.1"/>
    </source>
</evidence>
<dbReference type="AlphaFoldDB" id="A0A6G2BGC0"/>
<proteinExistence type="predicted"/>
<dbReference type="OrthoDB" id="952780at2"/>